<dbReference type="EMBL" id="QUTI01034592">
    <property type="protein sequence ID" value="RLO02051.1"/>
    <property type="molecule type" value="Genomic_DNA"/>
</dbReference>
<accession>A0A9X8H656</accession>
<reference evidence="2 3" key="1">
    <citation type="journal article" date="2018" name="J. Invertebr. Pathol.">
        <title>New genotyping method for the causative agent of crayfish plague (Aphanomyces astaci) based on whole genome data.</title>
        <authorList>
            <person name="Minardi D."/>
            <person name="Studholme D.J."/>
            <person name="van der Giezen M."/>
            <person name="Pretto T."/>
            <person name="Oidtmann B."/>
        </authorList>
    </citation>
    <scope>NUCLEOTIDE SEQUENCE [LARGE SCALE GENOMIC DNA]</scope>
    <source>
        <strain evidence="2 3">KB13</strain>
    </source>
</reference>
<sequence length="140" mass="15042">MGGTSRRALCQHNGCAKFAQTRGLCKVAACTKLAQSRGHCIAHGGGRKCQVDECEKLAQSKGYCIAHGGGRKCAVLLRLIPSHRALEKQDMMQPCAVDTGLNYVHTDEHTAAVKSLPTGALTLRPLGHVTMRVPLVNLWP</sequence>
<dbReference type="PANTHER" id="PTHR31827">
    <property type="entry name" value="EMB|CAB89363.1"/>
    <property type="match status" value="1"/>
</dbReference>
<dbReference type="AlphaFoldDB" id="A0A9X8H656"/>
<dbReference type="InterPro" id="IPR056866">
    <property type="entry name" value="Znf_WRKY19"/>
</dbReference>
<organism evidence="2 3">
    <name type="scientific">Aphanomyces astaci</name>
    <name type="common">Crayfish plague agent</name>
    <dbReference type="NCBI Taxonomy" id="112090"/>
    <lineage>
        <taxon>Eukaryota</taxon>
        <taxon>Sar</taxon>
        <taxon>Stramenopiles</taxon>
        <taxon>Oomycota</taxon>
        <taxon>Saprolegniomycetes</taxon>
        <taxon>Saprolegniales</taxon>
        <taxon>Verrucalvaceae</taxon>
        <taxon>Aphanomyces</taxon>
    </lineage>
</organism>
<feature type="domain" description="WRKY19-like zinc finger" evidence="1">
    <location>
        <begin position="46"/>
        <end position="69"/>
    </location>
</feature>
<evidence type="ECO:0000313" key="2">
    <source>
        <dbReference type="EMBL" id="RLO02051.1"/>
    </source>
</evidence>
<feature type="domain" description="WRKY19-like zinc finger" evidence="1">
    <location>
        <begin position="25"/>
        <end position="45"/>
    </location>
</feature>
<comment type="caution">
    <text evidence="2">The sequence shown here is derived from an EMBL/GenBank/DDBJ whole genome shotgun (WGS) entry which is preliminary data.</text>
</comment>
<protein>
    <recommendedName>
        <fullName evidence="1">WRKY19-like zinc finger domain-containing protein</fullName>
    </recommendedName>
</protein>
<dbReference type="Pfam" id="PF24906">
    <property type="entry name" value="Zf_WRKY19"/>
    <property type="match status" value="2"/>
</dbReference>
<dbReference type="PANTHER" id="PTHR31827:SF1">
    <property type="entry name" value="EMB|CAB89363.1"/>
    <property type="match status" value="1"/>
</dbReference>
<gene>
    <name evidence="2" type="ORF">DYB28_014921</name>
</gene>
<name>A0A9X8H656_APHAT</name>
<dbReference type="Proteomes" id="UP000275652">
    <property type="component" value="Unassembled WGS sequence"/>
</dbReference>
<proteinExistence type="predicted"/>
<evidence type="ECO:0000259" key="1">
    <source>
        <dbReference type="Pfam" id="PF24906"/>
    </source>
</evidence>
<evidence type="ECO:0000313" key="3">
    <source>
        <dbReference type="Proteomes" id="UP000275652"/>
    </source>
</evidence>